<evidence type="ECO:0000313" key="2">
    <source>
        <dbReference type="Proteomes" id="UP000325313"/>
    </source>
</evidence>
<name>A0A5B0SDR7_PUCGR</name>
<proteinExistence type="predicted"/>
<evidence type="ECO:0000313" key="1">
    <source>
        <dbReference type="EMBL" id="KAA1135960.1"/>
    </source>
</evidence>
<accession>A0A5B0SDR7</accession>
<dbReference type="Proteomes" id="UP000325313">
    <property type="component" value="Unassembled WGS sequence"/>
</dbReference>
<organism evidence="1 2">
    <name type="scientific">Puccinia graminis f. sp. tritici</name>
    <dbReference type="NCBI Taxonomy" id="56615"/>
    <lineage>
        <taxon>Eukaryota</taxon>
        <taxon>Fungi</taxon>
        <taxon>Dikarya</taxon>
        <taxon>Basidiomycota</taxon>
        <taxon>Pucciniomycotina</taxon>
        <taxon>Pucciniomycetes</taxon>
        <taxon>Pucciniales</taxon>
        <taxon>Pucciniaceae</taxon>
        <taxon>Puccinia</taxon>
    </lineage>
</organism>
<sequence length="354" mass="40695">MLEGYNKEKDPGKTTETIFQSASITIILPEYFFPKNHQVPSHQQKLPPFQPPDTSHPYFKPPLTTSENIGNRKPANFRNIRIKQISLEKNSKSVFLESLSLEFGKNGLQITVFLLMKHSNFQFLHTPVGQNLSKVRKKRKNEIGLVRYRKILRVSEKHSVHSITNKMYWAVDVGATHLASRALKSLDRKYKKKKKQGWCSYEIFLSVRIAGYIPSIRFHFSKLCTTVVQATSFVLLQSDSLARNFITIKHQTTFSKANGFTFLTLGRSFQDITDRKKKEDRSKQSQSMWKTGGKSSQMIVQKYWSAVILGLVKSITSNQSISRNFTLGLLHHNRNVVKLKSVCENLLLSVERDE</sequence>
<gene>
    <name evidence="1" type="ORF">PGTUg99_011614</name>
</gene>
<reference evidence="1 2" key="1">
    <citation type="submission" date="2019-05" db="EMBL/GenBank/DDBJ databases">
        <title>Emergence of the Ug99 lineage of the wheat stem rust pathogen through somatic hybridization.</title>
        <authorList>
            <person name="Li F."/>
            <person name="Upadhyaya N.M."/>
            <person name="Sperschneider J."/>
            <person name="Matny O."/>
            <person name="Nguyen-Phuc H."/>
            <person name="Mago R."/>
            <person name="Raley C."/>
            <person name="Miller M.E."/>
            <person name="Silverstein K.A.T."/>
            <person name="Henningsen E."/>
            <person name="Hirsch C.D."/>
            <person name="Visser B."/>
            <person name="Pretorius Z.A."/>
            <person name="Steffenson B.J."/>
            <person name="Schwessinger B."/>
            <person name="Dodds P.N."/>
            <person name="Figueroa M."/>
        </authorList>
    </citation>
    <scope>NUCLEOTIDE SEQUENCE [LARGE SCALE GENOMIC DNA]</scope>
    <source>
        <strain evidence="1 2">Ug99</strain>
    </source>
</reference>
<protein>
    <submittedName>
        <fullName evidence="1">Uncharacterized protein</fullName>
    </submittedName>
</protein>
<comment type="caution">
    <text evidence="1">The sequence shown here is derived from an EMBL/GenBank/DDBJ whole genome shotgun (WGS) entry which is preliminary data.</text>
</comment>
<dbReference type="EMBL" id="VDEP01000036">
    <property type="protein sequence ID" value="KAA1135960.1"/>
    <property type="molecule type" value="Genomic_DNA"/>
</dbReference>
<dbReference type="AlphaFoldDB" id="A0A5B0SDR7"/>